<dbReference type="InterPro" id="IPR024983">
    <property type="entry name" value="CHAT_dom"/>
</dbReference>
<evidence type="ECO:0000256" key="1">
    <source>
        <dbReference type="PROSITE-ProRule" id="PRU00339"/>
    </source>
</evidence>
<keyword evidence="5" id="KW-1185">Reference proteome</keyword>
<evidence type="ECO:0000259" key="2">
    <source>
        <dbReference type="Pfam" id="PF12770"/>
    </source>
</evidence>
<reference evidence="4" key="1">
    <citation type="submission" date="2021-03" db="EMBL/GenBank/DDBJ databases">
        <authorList>
            <person name="Wang G."/>
        </authorList>
    </citation>
    <scope>NUCLEOTIDE SEQUENCE</scope>
    <source>
        <strain evidence="4">KCTC 12899</strain>
    </source>
</reference>
<dbReference type="InterPro" id="IPR011990">
    <property type="entry name" value="TPR-like_helical_dom_sf"/>
</dbReference>
<evidence type="ECO:0000313" key="5">
    <source>
        <dbReference type="Proteomes" id="UP000664417"/>
    </source>
</evidence>
<dbReference type="Gene3D" id="1.25.40.10">
    <property type="entry name" value="Tetratricopeptide repeat domain"/>
    <property type="match status" value="2"/>
</dbReference>
<dbReference type="InterPro" id="IPR041617">
    <property type="entry name" value="TPR_MalT"/>
</dbReference>
<feature type="repeat" description="TPR" evidence="1">
    <location>
        <begin position="196"/>
        <end position="229"/>
    </location>
</feature>
<organism evidence="4 5">
    <name type="scientific">Acanthopleuribacter pedis</name>
    <dbReference type="NCBI Taxonomy" id="442870"/>
    <lineage>
        <taxon>Bacteria</taxon>
        <taxon>Pseudomonadati</taxon>
        <taxon>Acidobacteriota</taxon>
        <taxon>Holophagae</taxon>
        <taxon>Acanthopleuribacterales</taxon>
        <taxon>Acanthopleuribacteraceae</taxon>
        <taxon>Acanthopleuribacter</taxon>
    </lineage>
</organism>
<gene>
    <name evidence="4" type="ORF">J3U88_31765</name>
</gene>
<dbReference type="PANTHER" id="PTHR10098">
    <property type="entry name" value="RAPSYN-RELATED"/>
    <property type="match status" value="1"/>
</dbReference>
<evidence type="ECO:0000259" key="3">
    <source>
        <dbReference type="Pfam" id="PF17874"/>
    </source>
</evidence>
<sequence>MRHPTQASHRQALLEHAHVIQHQRAPRGEAYLHTLVRLAWFHVEQAQTAEARFFAEEALVLLADLPELPANAADPFSVLGKAAMRHGRLAAAEHYFQAAYQLAQDQGQTETVAHCLTDLGVLALNQDRYAFAQQTLRSALAALPPEPTPRRSRGRAITGLGHAAFGLGDLITATEQFHRAKIYFEEHGLTEGRFYLGVLNNLGIVARNSGEWDEAEDYFSRVLKRATQSFGPESRLVVLSLLNLSMVEKERGALAQAVVYLERALSLEEHRNQHRTVTILNSLARIAMDQRRYDQAEVYLNRASKGLEGGSPASINRVMITNSMARLAAARGDHQRAKDLLEQSLEVVISHFPDGKWTEETLLFLSQVCAKLGLELEASAYLERSALHLEGQIDRVSRLPQTRGNFMVKMQHTHRTLVAVAFDLGQPEQAFDLLERFRTVGMCRLLAKRAAEQDQTASKADPTVVQLNRRYEATRQWAVDHPEYAEQTRRRQIRLQAAKKARRLAQAKGEVDVAKPFVPRLEDVQAELAPGTLLLSYCVLEDATLLFLVRRDRFDALRLPVGRSELQQHMQALQNLLDEVEPNRIGADHEARLRAVSRRVFQDLIAPARTWVQAADRLVFLPDTPLGRLTWGLLVGPLADSGPEDYLIAWKPITTSGSAAVYGFLKRRPKGGTGRVAAFGDPVYHQSTAAASPTWSAWLRAQRLGGEDLQRLPFSAAEVGAVGERFGDQARLFLRERATEDACKALRGDWRVIHLACHGVLDPRFPFDSALIFSTDPAVVATGEENGILRAWEVMEEMRFRSDLAVLSACQSGLGRDGAGEGLQGLAGAFHIAGARAVLAAHWRISDASTHLLMQRFYHYLGRVEGTAEALRRAQLDLRHGKKRGWQSWLGLSEDTAHPYHWAAFQLVGPWD</sequence>
<dbReference type="SMART" id="SM00028">
    <property type="entry name" value="TPR"/>
    <property type="match status" value="7"/>
</dbReference>
<keyword evidence="1" id="KW-0802">TPR repeat</keyword>
<protein>
    <submittedName>
        <fullName evidence="4">CHAT domain-containing protein</fullName>
    </submittedName>
</protein>
<name>A0A8J7U7K0_9BACT</name>
<evidence type="ECO:0000313" key="4">
    <source>
        <dbReference type="EMBL" id="MBO1323084.1"/>
    </source>
</evidence>
<dbReference type="PROSITE" id="PS50005">
    <property type="entry name" value="TPR"/>
    <property type="match status" value="1"/>
</dbReference>
<proteinExistence type="predicted"/>
<dbReference type="AlphaFoldDB" id="A0A8J7U7K0"/>
<dbReference type="RefSeq" id="WP_207863056.1">
    <property type="nucleotide sequence ID" value="NZ_JAFREP010000049.1"/>
</dbReference>
<dbReference type="Pfam" id="PF17874">
    <property type="entry name" value="TPR_MalT"/>
    <property type="match status" value="1"/>
</dbReference>
<dbReference type="SUPFAM" id="SSF48452">
    <property type="entry name" value="TPR-like"/>
    <property type="match status" value="2"/>
</dbReference>
<dbReference type="InterPro" id="IPR019734">
    <property type="entry name" value="TPR_rpt"/>
</dbReference>
<comment type="caution">
    <text evidence="4">The sequence shown here is derived from an EMBL/GenBank/DDBJ whole genome shotgun (WGS) entry which is preliminary data.</text>
</comment>
<feature type="domain" description="MalT-like TPR region" evidence="3">
    <location>
        <begin position="122"/>
        <end position="345"/>
    </location>
</feature>
<feature type="domain" description="CHAT" evidence="2">
    <location>
        <begin position="595"/>
        <end position="909"/>
    </location>
</feature>
<dbReference type="Proteomes" id="UP000664417">
    <property type="component" value="Unassembled WGS sequence"/>
</dbReference>
<dbReference type="EMBL" id="JAFREP010000049">
    <property type="protein sequence ID" value="MBO1323084.1"/>
    <property type="molecule type" value="Genomic_DNA"/>
</dbReference>
<accession>A0A8J7U7K0</accession>
<dbReference type="Pfam" id="PF12770">
    <property type="entry name" value="CHAT"/>
    <property type="match status" value="1"/>
</dbReference>